<protein>
    <recommendedName>
        <fullName evidence="1">DUF6894 domain-containing protein</fullName>
    </recommendedName>
</protein>
<dbReference type="Pfam" id="PF21834">
    <property type="entry name" value="DUF6894"/>
    <property type="match status" value="1"/>
</dbReference>
<accession>A0ABR6GJR1</accession>
<name>A0ABR6GJR1_9HYPH</name>
<evidence type="ECO:0000259" key="1">
    <source>
        <dbReference type="Pfam" id="PF21834"/>
    </source>
</evidence>
<reference evidence="2 3" key="1">
    <citation type="submission" date="2020-08" db="EMBL/GenBank/DDBJ databases">
        <title>Genomic Encyclopedia of Type Strains, Phase III (KMG-III): the genomes of soil and plant-associated and newly described type strains.</title>
        <authorList>
            <person name="Whitman W."/>
        </authorList>
    </citation>
    <scope>NUCLEOTIDE SEQUENCE [LARGE SCALE GENOMIC DNA]</scope>
    <source>
        <strain evidence="2 3">CECT 8280</strain>
    </source>
</reference>
<organism evidence="2 3">
    <name type="scientific">Rhizobium laguerreae</name>
    <dbReference type="NCBI Taxonomy" id="1076926"/>
    <lineage>
        <taxon>Bacteria</taxon>
        <taxon>Pseudomonadati</taxon>
        <taxon>Pseudomonadota</taxon>
        <taxon>Alphaproteobacteria</taxon>
        <taxon>Hyphomicrobiales</taxon>
        <taxon>Rhizobiaceae</taxon>
        <taxon>Rhizobium/Agrobacterium group</taxon>
        <taxon>Rhizobium</taxon>
    </lineage>
</organism>
<keyword evidence="3" id="KW-1185">Reference proteome</keyword>
<gene>
    <name evidence="2" type="ORF">FHS25_007051</name>
</gene>
<feature type="domain" description="DUF6894" evidence="1">
    <location>
        <begin position="43"/>
        <end position="112"/>
    </location>
</feature>
<proteinExistence type="predicted"/>
<dbReference type="EMBL" id="JACHXX010000018">
    <property type="protein sequence ID" value="MBB3166534.1"/>
    <property type="molecule type" value="Genomic_DNA"/>
</dbReference>
<dbReference type="Proteomes" id="UP000542811">
    <property type="component" value="Unassembled WGS sequence"/>
</dbReference>
<comment type="caution">
    <text evidence="2">The sequence shown here is derived from an EMBL/GenBank/DDBJ whole genome shotgun (WGS) entry which is preliminary data.</text>
</comment>
<evidence type="ECO:0000313" key="3">
    <source>
        <dbReference type="Proteomes" id="UP000542811"/>
    </source>
</evidence>
<dbReference type="InterPro" id="IPR054189">
    <property type="entry name" value="DUF6894"/>
</dbReference>
<evidence type="ECO:0000313" key="2">
    <source>
        <dbReference type="EMBL" id="MBB3166534.1"/>
    </source>
</evidence>
<sequence length="119" mass="12928">MPAATWHSGERVTDVVALAATDRQNEQAILPATPGCEGFRMPRFYFNILSEAGSLDDWEGTELADLEAARVEAVRDARALMSSAVLLGHDISSRSVEIRNETGDILLVLPFSEAVKRVG</sequence>